<dbReference type="GO" id="GO:0006508">
    <property type="term" value="P:proteolysis"/>
    <property type="evidence" value="ECO:0007669"/>
    <property type="project" value="UniProtKB-KW"/>
</dbReference>
<evidence type="ECO:0000256" key="1">
    <source>
        <dbReference type="ARBA" id="ARBA00001092"/>
    </source>
</evidence>
<evidence type="ECO:0000256" key="4">
    <source>
        <dbReference type="ARBA" id="ARBA00013115"/>
    </source>
</evidence>
<dbReference type="InterPro" id="IPR029062">
    <property type="entry name" value="Class_I_gatase-like"/>
</dbReference>
<comment type="catalytic activity">
    <reaction evidence="1">
        <text>[L-4-(L-arginin-2-N-yl)aspartate](n) + H2O = [L-4-(L-arginin-2-N-yl)aspartate](n-1) + L-4-(L-arginin-2-N-yl)aspartate</text>
        <dbReference type="Rhea" id="RHEA:12845"/>
        <dbReference type="Rhea" id="RHEA-COMP:13728"/>
        <dbReference type="Rhea" id="RHEA-COMP:13734"/>
        <dbReference type="ChEBI" id="CHEBI:15377"/>
        <dbReference type="ChEBI" id="CHEBI:137986"/>
        <dbReference type="ChEBI" id="CHEBI:137991"/>
        <dbReference type="EC" id="3.4.15.6"/>
    </reaction>
</comment>
<name>A0AA49JKF8_9BACT</name>
<keyword evidence="8" id="KW-0720">Serine protease</keyword>
<proteinExistence type="inferred from homology"/>
<organism evidence="9">
    <name type="scientific">Roseihalotalea indica</name>
    <dbReference type="NCBI Taxonomy" id="2867963"/>
    <lineage>
        <taxon>Bacteria</taxon>
        <taxon>Pseudomonadati</taxon>
        <taxon>Bacteroidota</taxon>
        <taxon>Cytophagia</taxon>
        <taxon>Cytophagales</taxon>
        <taxon>Catalimonadaceae</taxon>
        <taxon>Roseihalotalea</taxon>
    </lineage>
</organism>
<reference evidence="9" key="1">
    <citation type="journal article" date="2023" name="Comput. Struct. Biotechnol. J.">
        <title>Discovery of a novel marine Bacteroidetes with a rich repertoire of carbohydrate-active enzymes.</title>
        <authorList>
            <person name="Chen B."/>
            <person name="Liu G."/>
            <person name="Chen Q."/>
            <person name="Wang H."/>
            <person name="Liu L."/>
            <person name="Tang K."/>
        </authorList>
    </citation>
    <scope>NUCLEOTIDE SEQUENCE</scope>
    <source>
        <strain evidence="9">TK19036</strain>
    </source>
</reference>
<sequence>MIDTKVKGTIIPIGGNEDKGTRRDESSQLNFVQKSILARVIRECKSREPLIVVVPTASSIPGEVGEKYKAAFGQFGFAQVHILDVRERNQTEDPEILHWIEKADCVMFSGGNQSKITRIIRDTPMHQLLMQRYQQEEFVIAGTSAGAMSMSKEMITGGKSTEALFKGAVKTGQGMGYVPDLIIDSHFIQRGRFGRVMEAVARFPKLIGVGLAEDTGLVIKNCNECEVIGSGMVILVDPSQLTHNNEEILEEGTPMSLSNLIVHVLSVGDHFRLDNRELEILPMSLDARLLLEQPYKISRRRSRSPRQ</sequence>
<dbReference type="EC" id="3.4.15.6" evidence="4"/>
<keyword evidence="7 9" id="KW-0378">Hydrolase</keyword>
<evidence type="ECO:0000256" key="2">
    <source>
        <dbReference type="ARBA" id="ARBA00002039"/>
    </source>
</evidence>
<dbReference type="InterPro" id="IPR011811">
    <property type="entry name" value="Peptidase_S51_cyanophycinase"/>
</dbReference>
<dbReference type="GO" id="GO:0008236">
    <property type="term" value="F:serine-type peptidase activity"/>
    <property type="evidence" value="ECO:0007669"/>
    <property type="project" value="UniProtKB-KW"/>
</dbReference>
<evidence type="ECO:0000313" key="9">
    <source>
        <dbReference type="EMBL" id="WKN40269.1"/>
    </source>
</evidence>
<dbReference type="Gene3D" id="3.40.50.880">
    <property type="match status" value="1"/>
</dbReference>
<comment type="function">
    <text evidence="2">Exopeptidase that catalyzes the hydrolytic cleavage of multi-L-arginyl-poly-L-aspartic acid (cyanophycin; a water-insoluble reserve polymer) into aspartate-arginine dipeptides.</text>
</comment>
<keyword evidence="6" id="KW-0645">Protease</keyword>
<dbReference type="PANTHER" id="PTHR36175:SF1">
    <property type="entry name" value="CYANOPHYCINASE"/>
    <property type="match status" value="1"/>
</dbReference>
<keyword evidence="9" id="KW-0121">Carboxypeptidase</keyword>
<dbReference type="InterPro" id="IPR005320">
    <property type="entry name" value="Peptidase_S51"/>
</dbReference>
<evidence type="ECO:0000256" key="3">
    <source>
        <dbReference type="ARBA" id="ARBA00006534"/>
    </source>
</evidence>
<dbReference type="PANTHER" id="PTHR36175">
    <property type="entry name" value="CYANOPHYCINASE"/>
    <property type="match status" value="1"/>
</dbReference>
<dbReference type="GO" id="GO:0008241">
    <property type="term" value="F:peptidyl-dipeptidase activity"/>
    <property type="evidence" value="ECO:0007669"/>
    <property type="project" value="UniProtKB-EC"/>
</dbReference>
<evidence type="ECO:0000256" key="7">
    <source>
        <dbReference type="ARBA" id="ARBA00022801"/>
    </source>
</evidence>
<evidence type="ECO:0000256" key="8">
    <source>
        <dbReference type="ARBA" id="ARBA00022825"/>
    </source>
</evidence>
<dbReference type="AlphaFoldDB" id="A0AA49JKF8"/>
<dbReference type="SUPFAM" id="SSF52317">
    <property type="entry name" value="Class I glutamine amidotransferase-like"/>
    <property type="match status" value="1"/>
</dbReference>
<protein>
    <recommendedName>
        <fullName evidence="5">Cyanophycinase</fullName>
        <ecNumber evidence="4">3.4.15.6</ecNumber>
    </recommendedName>
</protein>
<gene>
    <name evidence="9" type="ORF">K4G66_16375</name>
</gene>
<accession>A0AA49JKF8</accession>
<dbReference type="CDD" id="cd03145">
    <property type="entry name" value="GAT1_cyanophycinase"/>
    <property type="match status" value="1"/>
</dbReference>
<dbReference type="GO" id="GO:0004180">
    <property type="term" value="F:carboxypeptidase activity"/>
    <property type="evidence" value="ECO:0007669"/>
    <property type="project" value="UniProtKB-KW"/>
</dbReference>
<reference evidence="9" key="2">
    <citation type="journal article" date="2024" name="Antonie Van Leeuwenhoek">
        <title>Roseihalotalea indica gen. nov., sp. nov., a halophilic Bacteroidetes from mesopelagic Southwest Indian Ocean with higher carbohydrate metabolic potential.</title>
        <authorList>
            <person name="Chen B."/>
            <person name="Zhang M."/>
            <person name="Lin D."/>
            <person name="Ye J."/>
            <person name="Tang K."/>
        </authorList>
    </citation>
    <scope>NUCLEOTIDE SEQUENCE</scope>
    <source>
        <strain evidence="9">TK19036</strain>
    </source>
</reference>
<evidence type="ECO:0000256" key="6">
    <source>
        <dbReference type="ARBA" id="ARBA00022670"/>
    </source>
</evidence>
<dbReference type="NCBIfam" id="TIGR02069">
    <property type="entry name" value="cyanophycinase"/>
    <property type="match status" value="1"/>
</dbReference>
<evidence type="ECO:0000256" key="5">
    <source>
        <dbReference type="ARBA" id="ARBA00015719"/>
    </source>
</evidence>
<dbReference type="Pfam" id="PF03575">
    <property type="entry name" value="Peptidase_S51"/>
    <property type="match status" value="1"/>
</dbReference>
<dbReference type="EMBL" id="CP120682">
    <property type="protein sequence ID" value="WKN40269.1"/>
    <property type="molecule type" value="Genomic_DNA"/>
</dbReference>
<comment type="similarity">
    <text evidence="3">Belongs to the peptidase S51 family.</text>
</comment>